<dbReference type="Proteomes" id="UP000193560">
    <property type="component" value="Unassembled WGS sequence"/>
</dbReference>
<dbReference type="GO" id="GO:0005634">
    <property type="term" value="C:nucleus"/>
    <property type="evidence" value="ECO:0007669"/>
    <property type="project" value="UniProtKB-SubCell"/>
</dbReference>
<dbReference type="GO" id="GO:0008270">
    <property type="term" value="F:zinc ion binding"/>
    <property type="evidence" value="ECO:0007669"/>
    <property type="project" value="UniProtKB-KW"/>
</dbReference>
<dbReference type="GO" id="GO:0010468">
    <property type="term" value="P:regulation of gene expression"/>
    <property type="evidence" value="ECO:0007669"/>
    <property type="project" value="TreeGrafter"/>
</dbReference>
<evidence type="ECO:0000256" key="6">
    <source>
        <dbReference type="ARBA" id="ARBA00023242"/>
    </source>
</evidence>
<feature type="compositionally biased region" description="Basic and acidic residues" evidence="8">
    <location>
        <begin position="205"/>
        <end position="222"/>
    </location>
</feature>
<dbReference type="PROSITE" id="PS50157">
    <property type="entry name" value="ZINC_FINGER_C2H2_2"/>
    <property type="match status" value="2"/>
</dbReference>
<evidence type="ECO:0000313" key="11">
    <source>
        <dbReference type="Proteomes" id="UP000193560"/>
    </source>
</evidence>
<keyword evidence="6" id="KW-0539">Nucleus</keyword>
<feature type="compositionally biased region" description="Low complexity" evidence="8">
    <location>
        <begin position="159"/>
        <end position="184"/>
    </location>
</feature>
<evidence type="ECO:0000313" key="10">
    <source>
        <dbReference type="EMBL" id="ORZ11113.1"/>
    </source>
</evidence>
<dbReference type="PROSITE" id="PS00028">
    <property type="entry name" value="ZINC_FINGER_C2H2_1"/>
    <property type="match status" value="2"/>
</dbReference>
<feature type="domain" description="C2H2-type" evidence="9">
    <location>
        <begin position="307"/>
        <end position="331"/>
    </location>
</feature>
<dbReference type="FunFam" id="3.30.160.60:FF:000358">
    <property type="entry name" value="zinc finger protein 24"/>
    <property type="match status" value="1"/>
</dbReference>
<dbReference type="SUPFAM" id="SSF57667">
    <property type="entry name" value="beta-beta-alpha zinc fingers"/>
    <property type="match status" value="1"/>
</dbReference>
<reference evidence="10 11" key="1">
    <citation type="submission" date="2016-07" db="EMBL/GenBank/DDBJ databases">
        <title>Pervasive Adenine N6-methylation of Active Genes in Fungi.</title>
        <authorList>
            <consortium name="DOE Joint Genome Institute"/>
            <person name="Mondo S.J."/>
            <person name="Dannebaum R.O."/>
            <person name="Kuo R.C."/>
            <person name="Labutti K."/>
            <person name="Haridas S."/>
            <person name="Kuo A."/>
            <person name="Salamov A."/>
            <person name="Ahrendt S.R."/>
            <person name="Lipzen A."/>
            <person name="Sullivan W."/>
            <person name="Andreopoulos W.B."/>
            <person name="Clum A."/>
            <person name="Lindquist E."/>
            <person name="Daum C."/>
            <person name="Ramamoorthy G.K."/>
            <person name="Gryganskyi A."/>
            <person name="Culley D."/>
            <person name="Magnuson J.K."/>
            <person name="James T.Y."/>
            <person name="O'Malley M.A."/>
            <person name="Stajich J.E."/>
            <person name="Spatafora J.W."/>
            <person name="Visel A."/>
            <person name="Grigoriev I.V."/>
        </authorList>
    </citation>
    <scope>NUCLEOTIDE SEQUENCE [LARGE SCALE GENOMIC DNA]</scope>
    <source>
        <strain evidence="10 11">NRRL 1336</strain>
    </source>
</reference>
<organism evidence="10 11">
    <name type="scientific">Absidia repens</name>
    <dbReference type="NCBI Taxonomy" id="90262"/>
    <lineage>
        <taxon>Eukaryota</taxon>
        <taxon>Fungi</taxon>
        <taxon>Fungi incertae sedis</taxon>
        <taxon>Mucoromycota</taxon>
        <taxon>Mucoromycotina</taxon>
        <taxon>Mucoromycetes</taxon>
        <taxon>Mucorales</taxon>
        <taxon>Cunninghamellaceae</taxon>
        <taxon>Absidia</taxon>
    </lineage>
</organism>
<dbReference type="InterPro" id="IPR050331">
    <property type="entry name" value="Zinc_finger"/>
</dbReference>
<feature type="compositionally biased region" description="Polar residues" evidence="8">
    <location>
        <begin position="262"/>
        <end position="276"/>
    </location>
</feature>
<feature type="region of interest" description="Disordered" evidence="8">
    <location>
        <begin position="20"/>
        <end position="40"/>
    </location>
</feature>
<protein>
    <recommendedName>
        <fullName evidence="9">C2H2-type domain-containing protein</fullName>
    </recommendedName>
</protein>
<feature type="compositionally biased region" description="Low complexity" evidence="8">
    <location>
        <begin position="246"/>
        <end position="256"/>
    </location>
</feature>
<evidence type="ECO:0000259" key="9">
    <source>
        <dbReference type="PROSITE" id="PS50157"/>
    </source>
</evidence>
<dbReference type="Pfam" id="PF00096">
    <property type="entry name" value="zf-C2H2"/>
    <property type="match status" value="2"/>
</dbReference>
<evidence type="ECO:0000256" key="1">
    <source>
        <dbReference type="ARBA" id="ARBA00004123"/>
    </source>
</evidence>
<keyword evidence="5" id="KW-0862">Zinc</keyword>
<keyword evidence="4 7" id="KW-0863">Zinc-finger</keyword>
<gene>
    <name evidence="10" type="ORF">BCR42DRAFT_421595</name>
</gene>
<sequence>MSSEKPTLPSIHLMLEGAGINSLPSSTTATVGGKSAHRRNASDVASHLENLSLSTPIPMEPCASNTNSSTNSTPTQWSMPFRPTPLYQHPYHHHRSARNLHSRSYSDYTHPYITTPPPPPSSIAPYQQVNGLLAPHQQHRRAVSTSTLDLMLHHRPSTSDSYSSPPALYPSYSTSTLPQSPTLSVKTPSSLDEQHYPFDLDDEDSLSHRYDDEEGDSHDKVKQQQQQQQHVGPTSTTDTVVMMAGSSSTTTTTTLTNDDLCGSTTTANPNSNGKDSSKYQCTYCQKGFSRPSSLRIHVYSHTGEKPFTCPEVNCGRSFSVQSNMRRHIRVHKLNGKHLKLRRSPPPIKPLAAKPSWMHGSLSQETVLPLH</sequence>
<dbReference type="PANTHER" id="PTHR16515">
    <property type="entry name" value="PR DOMAIN ZINC FINGER PROTEIN"/>
    <property type="match status" value="1"/>
</dbReference>
<dbReference type="FunFam" id="3.30.160.60:FF:000065">
    <property type="entry name" value="B-cell CLL/lymphoma 6, member B"/>
    <property type="match status" value="1"/>
</dbReference>
<accession>A0A1X2I7I8</accession>
<evidence type="ECO:0000256" key="5">
    <source>
        <dbReference type="ARBA" id="ARBA00022833"/>
    </source>
</evidence>
<keyword evidence="3" id="KW-0677">Repeat</keyword>
<name>A0A1X2I7I8_9FUNG</name>
<evidence type="ECO:0000256" key="8">
    <source>
        <dbReference type="SAM" id="MobiDB-lite"/>
    </source>
</evidence>
<keyword evidence="11" id="KW-1185">Reference proteome</keyword>
<dbReference type="InterPro" id="IPR036236">
    <property type="entry name" value="Znf_C2H2_sf"/>
</dbReference>
<feature type="region of interest" description="Disordered" evidence="8">
    <location>
        <begin position="154"/>
        <end position="276"/>
    </location>
</feature>
<dbReference type="SMART" id="SM00355">
    <property type="entry name" value="ZnF_C2H2"/>
    <property type="match status" value="2"/>
</dbReference>
<evidence type="ECO:0000256" key="4">
    <source>
        <dbReference type="ARBA" id="ARBA00022771"/>
    </source>
</evidence>
<keyword evidence="2" id="KW-0479">Metal-binding</keyword>
<dbReference type="EMBL" id="MCGE01000022">
    <property type="protein sequence ID" value="ORZ11113.1"/>
    <property type="molecule type" value="Genomic_DNA"/>
</dbReference>
<feature type="compositionally biased region" description="Polar residues" evidence="8">
    <location>
        <begin position="230"/>
        <end position="239"/>
    </location>
</feature>
<comment type="subcellular location">
    <subcellularLocation>
        <location evidence="1">Nucleus</location>
    </subcellularLocation>
</comment>
<proteinExistence type="predicted"/>
<feature type="region of interest" description="Disordered" evidence="8">
    <location>
        <begin position="53"/>
        <end position="76"/>
    </location>
</feature>
<feature type="domain" description="C2H2-type" evidence="9">
    <location>
        <begin position="279"/>
        <end position="306"/>
    </location>
</feature>
<dbReference type="PANTHER" id="PTHR16515:SF49">
    <property type="entry name" value="GASTRULA ZINC FINGER PROTEIN XLCGF49.1-LIKE-RELATED"/>
    <property type="match status" value="1"/>
</dbReference>
<evidence type="ECO:0000256" key="7">
    <source>
        <dbReference type="PROSITE-ProRule" id="PRU00042"/>
    </source>
</evidence>
<evidence type="ECO:0000256" key="3">
    <source>
        <dbReference type="ARBA" id="ARBA00022737"/>
    </source>
</evidence>
<dbReference type="Gene3D" id="3.30.160.60">
    <property type="entry name" value="Classic Zinc Finger"/>
    <property type="match status" value="2"/>
</dbReference>
<dbReference type="OrthoDB" id="6077919at2759"/>
<dbReference type="AlphaFoldDB" id="A0A1X2I7I8"/>
<dbReference type="STRING" id="90262.A0A1X2I7I8"/>
<feature type="compositionally biased region" description="Low complexity" evidence="8">
    <location>
        <begin position="64"/>
        <end position="73"/>
    </location>
</feature>
<evidence type="ECO:0000256" key="2">
    <source>
        <dbReference type="ARBA" id="ARBA00022723"/>
    </source>
</evidence>
<dbReference type="InterPro" id="IPR013087">
    <property type="entry name" value="Znf_C2H2_type"/>
</dbReference>
<comment type="caution">
    <text evidence="10">The sequence shown here is derived from an EMBL/GenBank/DDBJ whole genome shotgun (WGS) entry which is preliminary data.</text>
</comment>